<dbReference type="InterPro" id="IPR036188">
    <property type="entry name" value="FAD/NAD-bd_sf"/>
</dbReference>
<dbReference type="PANTHER" id="PTHR11552">
    <property type="entry name" value="GLUCOSE-METHANOL-CHOLINE GMC OXIDOREDUCTASE"/>
    <property type="match status" value="1"/>
</dbReference>
<organism evidence="5 6">
    <name type="scientific">Oidiodendron maius (strain Zn)</name>
    <dbReference type="NCBI Taxonomy" id="913774"/>
    <lineage>
        <taxon>Eukaryota</taxon>
        <taxon>Fungi</taxon>
        <taxon>Dikarya</taxon>
        <taxon>Ascomycota</taxon>
        <taxon>Pezizomycotina</taxon>
        <taxon>Leotiomycetes</taxon>
        <taxon>Leotiomycetes incertae sedis</taxon>
        <taxon>Myxotrichaceae</taxon>
        <taxon>Oidiodendron</taxon>
    </lineage>
</organism>
<gene>
    <name evidence="5" type="ORF">OIDMADRAFT_202363</name>
</gene>
<evidence type="ECO:0000259" key="4">
    <source>
        <dbReference type="PROSITE" id="PS00624"/>
    </source>
</evidence>
<evidence type="ECO:0000256" key="1">
    <source>
        <dbReference type="ARBA" id="ARBA00010790"/>
    </source>
</evidence>
<dbReference type="HOGENOM" id="CLU_002865_7_2_1"/>
<dbReference type="Gene3D" id="3.50.50.60">
    <property type="entry name" value="FAD/NAD(P)-binding domain"/>
    <property type="match status" value="2"/>
</dbReference>
<dbReference type="Pfam" id="PF00732">
    <property type="entry name" value="GMC_oxred_N"/>
    <property type="match status" value="1"/>
</dbReference>
<dbReference type="PROSITE" id="PS00624">
    <property type="entry name" value="GMC_OXRED_2"/>
    <property type="match status" value="1"/>
</dbReference>
<dbReference type="GO" id="GO:0050660">
    <property type="term" value="F:flavin adenine dinucleotide binding"/>
    <property type="evidence" value="ECO:0007669"/>
    <property type="project" value="InterPro"/>
</dbReference>
<dbReference type="SUPFAM" id="SSF54373">
    <property type="entry name" value="FAD-linked reductases, C-terminal domain"/>
    <property type="match status" value="1"/>
</dbReference>
<feature type="binding site" evidence="3">
    <location>
        <position position="101"/>
    </location>
    <ligand>
        <name>FAD</name>
        <dbReference type="ChEBI" id="CHEBI:57692"/>
    </ligand>
</feature>
<dbReference type="SUPFAM" id="SSF51905">
    <property type="entry name" value="FAD/NAD(P)-binding domain"/>
    <property type="match status" value="1"/>
</dbReference>
<feature type="binding site" evidence="3">
    <location>
        <position position="219"/>
    </location>
    <ligand>
        <name>FAD</name>
        <dbReference type="ChEBI" id="CHEBI:57692"/>
    </ligand>
</feature>
<feature type="domain" description="Glucose-methanol-choline oxidoreductase N-terminal" evidence="4">
    <location>
        <begin position="263"/>
        <end position="277"/>
    </location>
</feature>
<comment type="cofactor">
    <cofactor evidence="3">
        <name>FAD</name>
        <dbReference type="ChEBI" id="CHEBI:57692"/>
    </cofactor>
</comment>
<dbReference type="InterPro" id="IPR000172">
    <property type="entry name" value="GMC_OxRdtase_N"/>
</dbReference>
<dbReference type="GO" id="GO:0016614">
    <property type="term" value="F:oxidoreductase activity, acting on CH-OH group of donors"/>
    <property type="evidence" value="ECO:0007669"/>
    <property type="project" value="InterPro"/>
</dbReference>
<dbReference type="Proteomes" id="UP000054321">
    <property type="component" value="Unassembled WGS sequence"/>
</dbReference>
<dbReference type="STRING" id="913774.A0A0C3GRH4"/>
<dbReference type="PIRSF" id="PIRSF000137">
    <property type="entry name" value="Alcohol_oxidase"/>
    <property type="match status" value="1"/>
</dbReference>
<proteinExistence type="inferred from homology"/>
<dbReference type="EMBL" id="KN832880">
    <property type="protein sequence ID" value="KIM98605.1"/>
    <property type="molecule type" value="Genomic_DNA"/>
</dbReference>
<dbReference type="InterPro" id="IPR012132">
    <property type="entry name" value="GMC_OxRdtase"/>
</dbReference>
<evidence type="ECO:0000256" key="2">
    <source>
        <dbReference type="PIRSR" id="PIRSR000137-1"/>
    </source>
</evidence>
<feature type="active site" description="Proton donor" evidence="2">
    <location>
        <position position="512"/>
    </location>
</feature>
<keyword evidence="3" id="KW-0285">Flavoprotein</keyword>
<keyword evidence="6" id="KW-1185">Reference proteome</keyword>
<dbReference type="PANTHER" id="PTHR11552:SF219">
    <property type="entry name" value="GLUCOSE-METHANOL-CHOLINE OXIDOREDUCTASE N-TERMINAL DOMAIN-CONTAINING PROTEIN"/>
    <property type="match status" value="1"/>
</dbReference>
<dbReference type="OrthoDB" id="269227at2759"/>
<dbReference type="Pfam" id="PF05199">
    <property type="entry name" value="GMC_oxred_C"/>
    <property type="match status" value="1"/>
</dbReference>
<dbReference type="Gene3D" id="3.30.560.10">
    <property type="entry name" value="Glucose Oxidase, domain 3"/>
    <property type="match status" value="2"/>
</dbReference>
<dbReference type="PROSITE" id="PS51257">
    <property type="entry name" value="PROKAR_LIPOPROTEIN"/>
    <property type="match status" value="1"/>
</dbReference>
<accession>A0A0C3GRH4</accession>
<feature type="active site" description="Proton acceptor" evidence="2">
    <location>
        <position position="555"/>
    </location>
</feature>
<feature type="binding site" evidence="3">
    <location>
        <begin position="109"/>
        <end position="112"/>
    </location>
    <ligand>
        <name>FAD</name>
        <dbReference type="ChEBI" id="CHEBI:57692"/>
    </ligand>
</feature>
<reference evidence="6" key="2">
    <citation type="submission" date="2015-01" db="EMBL/GenBank/DDBJ databases">
        <title>Evolutionary Origins and Diversification of the Mycorrhizal Mutualists.</title>
        <authorList>
            <consortium name="DOE Joint Genome Institute"/>
            <consortium name="Mycorrhizal Genomics Consortium"/>
            <person name="Kohler A."/>
            <person name="Kuo A."/>
            <person name="Nagy L.G."/>
            <person name="Floudas D."/>
            <person name="Copeland A."/>
            <person name="Barry K.W."/>
            <person name="Cichocki N."/>
            <person name="Veneault-Fourrey C."/>
            <person name="LaButti K."/>
            <person name="Lindquist E.A."/>
            <person name="Lipzen A."/>
            <person name="Lundell T."/>
            <person name="Morin E."/>
            <person name="Murat C."/>
            <person name="Riley R."/>
            <person name="Ohm R."/>
            <person name="Sun H."/>
            <person name="Tunlid A."/>
            <person name="Henrissat B."/>
            <person name="Grigoriev I.V."/>
            <person name="Hibbett D.S."/>
            <person name="Martin F."/>
        </authorList>
    </citation>
    <scope>NUCLEOTIDE SEQUENCE [LARGE SCALE GENOMIC DNA]</scope>
    <source>
        <strain evidence="6">Zn</strain>
    </source>
</reference>
<reference evidence="5 6" key="1">
    <citation type="submission" date="2014-04" db="EMBL/GenBank/DDBJ databases">
        <authorList>
            <consortium name="DOE Joint Genome Institute"/>
            <person name="Kuo A."/>
            <person name="Martino E."/>
            <person name="Perotto S."/>
            <person name="Kohler A."/>
            <person name="Nagy L.G."/>
            <person name="Floudas D."/>
            <person name="Copeland A."/>
            <person name="Barry K.W."/>
            <person name="Cichocki N."/>
            <person name="Veneault-Fourrey C."/>
            <person name="LaButti K."/>
            <person name="Lindquist E.A."/>
            <person name="Lipzen A."/>
            <person name="Lundell T."/>
            <person name="Morin E."/>
            <person name="Murat C."/>
            <person name="Sun H."/>
            <person name="Tunlid A."/>
            <person name="Henrissat B."/>
            <person name="Grigoriev I.V."/>
            <person name="Hibbett D.S."/>
            <person name="Martin F."/>
            <person name="Nordberg H.P."/>
            <person name="Cantor M.N."/>
            <person name="Hua S.X."/>
        </authorList>
    </citation>
    <scope>NUCLEOTIDE SEQUENCE [LARGE SCALE GENOMIC DNA]</scope>
    <source>
        <strain evidence="5 6">Zn</strain>
    </source>
</reference>
<comment type="similarity">
    <text evidence="1">Belongs to the GMC oxidoreductase family.</text>
</comment>
<evidence type="ECO:0000313" key="5">
    <source>
        <dbReference type="EMBL" id="KIM98605.1"/>
    </source>
</evidence>
<protein>
    <submittedName>
        <fullName evidence="5">GMC oxidoreductase</fullName>
    </submittedName>
</protein>
<name>A0A0C3GRH4_OIDMZ</name>
<dbReference type="InParanoid" id="A0A0C3GRH4"/>
<evidence type="ECO:0000313" key="6">
    <source>
        <dbReference type="Proteomes" id="UP000054321"/>
    </source>
</evidence>
<sequence length="574" mass="63018">MRWPFGDQYPERRPEEAHARSYDYVVIGAGTAGCALASRLSEDPNVTVLVLERGPANDTWMSRIPLASSNILRADGGATSWNCEPMRACDDRRSLVFRAEVMGGGSRINSMVYTRGSAADYDDWAALGHPDWSYEKVLPYFVRSEKTLDQPKFTDCAEAMGFIRISDTNAPDAPADGVATLDTTVSENNQRVSTFDAFLPREVALSREKTLTICTKTIVSRIKFSGQEKGDLRAEEVIFKSADPKAKELFTAKVKKEVIVCSGSLGSPQVLMLSGIGPRAHLEEHGIEVVRDLPGVGSNLTDHIGIPVAWEVPLKESLAMVSTSPMLQGVVEFFKYLFFRTGVLAIPIQTLSLFVRMTSLSADGTELHRDVPHQAPQSDPPRSRIPDIELMPLATSAMDNIEEHFRRFSKIGVFSILATVLQPASRGTVRLASTNLHDKPAVEFGILSAPSDLPTARAAVRLSLKLGDAMKAAGFPILRNLTFNPASQEDSAAQSTEELDKFIRERARTTYHYACSCRMAPEDNLGVVDDKLRVHGLRNVRVCDTSVFPKITSSHLQAPAVMVAERCAEFAKES</sequence>
<dbReference type="AlphaFoldDB" id="A0A0C3GRH4"/>
<dbReference type="InterPro" id="IPR007867">
    <property type="entry name" value="GMC_OxRtase_C"/>
</dbReference>
<keyword evidence="3" id="KW-0274">FAD</keyword>
<evidence type="ECO:0000256" key="3">
    <source>
        <dbReference type="PIRSR" id="PIRSR000137-2"/>
    </source>
</evidence>